<keyword evidence="3" id="KW-0813">Transport</keyword>
<reference evidence="16" key="1">
    <citation type="submission" date="2021-01" db="EMBL/GenBank/DDBJ databases">
        <authorList>
            <person name="Corre E."/>
            <person name="Pelletier E."/>
            <person name="Niang G."/>
            <person name="Scheremetjew M."/>
            <person name="Finn R."/>
            <person name="Kale V."/>
            <person name="Holt S."/>
            <person name="Cochrane G."/>
            <person name="Meng A."/>
            <person name="Brown T."/>
            <person name="Cohen L."/>
        </authorList>
    </citation>
    <scope>NUCLEOTIDE SEQUENCE</scope>
    <source>
        <strain evidence="16">CCMP 2712</strain>
    </source>
</reference>
<dbReference type="GO" id="GO:0034707">
    <property type="term" value="C:chloride channel complex"/>
    <property type="evidence" value="ECO:0007669"/>
    <property type="project" value="UniProtKB-KW"/>
</dbReference>
<keyword evidence="10" id="KW-0325">Glycoprotein</keyword>
<evidence type="ECO:0000256" key="14">
    <source>
        <dbReference type="SAM" id="MobiDB-lite"/>
    </source>
</evidence>
<evidence type="ECO:0000313" key="16">
    <source>
        <dbReference type="EMBL" id="CAE2258810.1"/>
    </source>
</evidence>
<comment type="similarity">
    <text evidence="2">Belongs to the tweety family.</text>
</comment>
<evidence type="ECO:0000256" key="8">
    <source>
        <dbReference type="ARBA" id="ARBA00023136"/>
    </source>
</evidence>
<keyword evidence="4" id="KW-1003">Cell membrane</keyword>
<accession>A0A7S4N113</accession>
<evidence type="ECO:0000256" key="15">
    <source>
        <dbReference type="SAM" id="Phobius"/>
    </source>
</evidence>
<evidence type="ECO:0000256" key="5">
    <source>
        <dbReference type="ARBA" id="ARBA00022692"/>
    </source>
</evidence>
<dbReference type="GO" id="GO:0005886">
    <property type="term" value="C:plasma membrane"/>
    <property type="evidence" value="ECO:0007669"/>
    <property type="project" value="UniProtKB-SubCell"/>
</dbReference>
<feature type="region of interest" description="Disordered" evidence="14">
    <location>
        <begin position="680"/>
        <end position="746"/>
    </location>
</feature>
<name>A0A7S4N113_GUITH</name>
<keyword evidence="7" id="KW-0406">Ion transport</keyword>
<dbReference type="PANTHER" id="PTHR12424">
    <property type="entry name" value="TWEETY-RELATED"/>
    <property type="match status" value="1"/>
</dbReference>
<evidence type="ECO:0000256" key="11">
    <source>
        <dbReference type="ARBA" id="ARBA00023214"/>
    </source>
</evidence>
<keyword evidence="12" id="KW-0407">Ion channel</keyword>
<evidence type="ECO:0000256" key="12">
    <source>
        <dbReference type="ARBA" id="ARBA00023303"/>
    </source>
</evidence>
<evidence type="ECO:0000256" key="4">
    <source>
        <dbReference type="ARBA" id="ARBA00022475"/>
    </source>
</evidence>
<comment type="subcellular location">
    <subcellularLocation>
        <location evidence="1">Cell membrane</location>
        <topology evidence="1">Multi-pass membrane protein</topology>
    </subcellularLocation>
</comment>
<feature type="transmembrane region" description="Helical" evidence="15">
    <location>
        <begin position="651"/>
        <end position="670"/>
    </location>
</feature>
<keyword evidence="9" id="KW-0869">Chloride channel</keyword>
<feature type="compositionally biased region" description="Basic and acidic residues" evidence="14">
    <location>
        <begin position="698"/>
        <end position="712"/>
    </location>
</feature>
<evidence type="ECO:0000256" key="6">
    <source>
        <dbReference type="ARBA" id="ARBA00022989"/>
    </source>
</evidence>
<sequence length="746" mass="81808">MSVGSLSVLSDGFSSALAQPLKKSLPTQSFYAPGYTGSPRKFLNTLIYHSSELSSCSIQAKRDGTACSYMAFLLLMVMIGGLVPVITTIYCCGFCIGRFGGERMKCCGSACKQPNCGGTKPSTEYGKKETRCCVFAVFFLFLVILTTALLGFLSTYQMSADVQSVIDAIDSSLSLPTSLSGQINASVVNISFSLGGRVEAVNQQLVFSKPLLSSKQSLKSSLTQLKNNFSSIRSYVEHSGQCSLTFNSSSVTYDKTRMTFVSSDSKIVMPLSNITCCTYQSQHDCLLLTSTQDCTYGNYTTKCPCCCTCLVQDYKIEAAISRLPTDTFIEALDSGSTIDSRQLNGSIMNFTTFVSGALDQYSQYFDLIDSSLRPVKGTLGNQAGVIAGSVSIWAFTTIAAALAVCGFLLSRSSLWWTAYTCGWISNFVFFVLFGVSSLIVMPFGDICQGLPLTTQDPVPWLVTFTQDLNPTEINPVLLRLNQDCLVRSNPNGQLWEVVGYGREKMYAAFSGYNFTGRLKDDLSQLRSSSSRDYSLHTGDTESRIAEHGMPEGYMSGLSSSSAYGTYAETLSQQWNETLASMKSFQRSQEAWEQQVQEAQTKLKGASSSLQLLIGFVVDSLSASGNCTMMNKAYMDVREPICDRLSKSLDSMWVLFFIIALEWYPMFIIICRGVKHSQQRRGVSKVDPSTQFIPSDITGVKEETSKGDEDGTKESLQVVTEEAPRKKKKKKSKEDGDEAMARKRAAK</sequence>
<protein>
    <submittedName>
        <fullName evidence="16">Uncharacterized protein</fullName>
    </submittedName>
</protein>
<dbReference type="GO" id="GO:0005229">
    <property type="term" value="F:intracellularly calcium-gated chloride channel activity"/>
    <property type="evidence" value="ECO:0007669"/>
    <property type="project" value="TreeGrafter"/>
</dbReference>
<feature type="transmembrane region" description="Helical" evidence="15">
    <location>
        <begin position="390"/>
        <end position="409"/>
    </location>
</feature>
<feature type="transmembrane region" description="Helical" evidence="15">
    <location>
        <begin position="421"/>
        <end position="444"/>
    </location>
</feature>
<evidence type="ECO:0000256" key="13">
    <source>
        <dbReference type="SAM" id="Coils"/>
    </source>
</evidence>
<evidence type="ECO:0000256" key="2">
    <source>
        <dbReference type="ARBA" id="ARBA00009849"/>
    </source>
</evidence>
<evidence type="ECO:0000256" key="9">
    <source>
        <dbReference type="ARBA" id="ARBA00023173"/>
    </source>
</evidence>
<dbReference type="EMBL" id="HBKN01005568">
    <property type="protein sequence ID" value="CAE2258810.1"/>
    <property type="molecule type" value="Transcribed_RNA"/>
</dbReference>
<dbReference type="AlphaFoldDB" id="A0A7S4N113"/>
<keyword evidence="13" id="KW-0175">Coiled coil</keyword>
<evidence type="ECO:0000256" key="10">
    <source>
        <dbReference type="ARBA" id="ARBA00023180"/>
    </source>
</evidence>
<dbReference type="GO" id="GO:0072320">
    <property type="term" value="F:volume-sensitive chloride channel activity"/>
    <property type="evidence" value="ECO:0007669"/>
    <property type="project" value="TreeGrafter"/>
</dbReference>
<feature type="transmembrane region" description="Helical" evidence="15">
    <location>
        <begin position="132"/>
        <end position="153"/>
    </location>
</feature>
<keyword evidence="6 15" id="KW-1133">Transmembrane helix</keyword>
<evidence type="ECO:0000256" key="1">
    <source>
        <dbReference type="ARBA" id="ARBA00004651"/>
    </source>
</evidence>
<evidence type="ECO:0000256" key="7">
    <source>
        <dbReference type="ARBA" id="ARBA00023065"/>
    </source>
</evidence>
<proteinExistence type="inferred from homology"/>
<evidence type="ECO:0000256" key="3">
    <source>
        <dbReference type="ARBA" id="ARBA00022448"/>
    </source>
</evidence>
<dbReference type="InterPro" id="IPR006990">
    <property type="entry name" value="Tweety"/>
</dbReference>
<feature type="coiled-coil region" evidence="13">
    <location>
        <begin position="581"/>
        <end position="608"/>
    </location>
</feature>
<keyword evidence="5 15" id="KW-0812">Transmembrane</keyword>
<keyword evidence="8 15" id="KW-0472">Membrane</keyword>
<gene>
    <name evidence="16" type="ORF">GTHE00462_LOCUS4481</name>
</gene>
<organism evidence="16">
    <name type="scientific">Guillardia theta</name>
    <name type="common">Cryptophyte</name>
    <name type="synonym">Cryptomonas phi</name>
    <dbReference type="NCBI Taxonomy" id="55529"/>
    <lineage>
        <taxon>Eukaryota</taxon>
        <taxon>Cryptophyceae</taxon>
        <taxon>Pyrenomonadales</taxon>
        <taxon>Geminigeraceae</taxon>
        <taxon>Guillardia</taxon>
    </lineage>
</organism>
<feature type="transmembrane region" description="Helical" evidence="15">
    <location>
        <begin position="69"/>
        <end position="96"/>
    </location>
</feature>
<dbReference type="PANTHER" id="PTHR12424:SF8">
    <property type="entry name" value="PROTEIN TWEETY"/>
    <property type="match status" value="1"/>
</dbReference>
<keyword evidence="11" id="KW-0868">Chloride</keyword>